<organism evidence="2 3">
    <name type="scientific">Exiguobacterium indicum</name>
    <dbReference type="NCBI Taxonomy" id="296995"/>
    <lineage>
        <taxon>Bacteria</taxon>
        <taxon>Bacillati</taxon>
        <taxon>Bacillota</taxon>
        <taxon>Bacilli</taxon>
        <taxon>Bacillales</taxon>
        <taxon>Bacillales Family XII. Incertae Sedis</taxon>
        <taxon>Exiguobacterium</taxon>
    </lineage>
</organism>
<keyword evidence="1" id="KW-1133">Transmembrane helix</keyword>
<proteinExistence type="predicted"/>
<dbReference type="EMBL" id="LNQL01000007">
    <property type="protein sequence ID" value="KSU47645.1"/>
    <property type="molecule type" value="Genomic_DNA"/>
</dbReference>
<dbReference type="AlphaFoldDB" id="A0A0V8GBH2"/>
<evidence type="ECO:0000313" key="2">
    <source>
        <dbReference type="EMBL" id="KSU47645.1"/>
    </source>
</evidence>
<evidence type="ECO:0000313" key="3">
    <source>
        <dbReference type="Proteomes" id="UP000053797"/>
    </source>
</evidence>
<feature type="transmembrane region" description="Helical" evidence="1">
    <location>
        <begin position="5"/>
        <end position="28"/>
    </location>
</feature>
<keyword evidence="1" id="KW-0812">Transmembrane</keyword>
<gene>
    <name evidence="2" type="ORF">AS033_15435</name>
</gene>
<reference evidence="2 3" key="1">
    <citation type="journal article" date="2015" name="Int. J. Syst. Evol. Microbiol.">
        <title>Exiguobacterium enclense sp. nov., isolated from sediment.</title>
        <authorList>
            <person name="Dastager S.G."/>
            <person name="Mawlankar R."/>
            <person name="Sonalkar V.V."/>
            <person name="Thorat M.N."/>
            <person name="Mual P."/>
            <person name="Verma A."/>
            <person name="Krishnamurthi S."/>
            <person name="Tang S.K."/>
            <person name="Li W.J."/>
        </authorList>
    </citation>
    <scope>NUCLEOTIDE SEQUENCE [LARGE SCALE GENOMIC DNA]</scope>
    <source>
        <strain evidence="2 3">NIO-1109</strain>
    </source>
</reference>
<evidence type="ECO:0000256" key="1">
    <source>
        <dbReference type="SAM" id="Phobius"/>
    </source>
</evidence>
<accession>A0A0V8GBH2</accession>
<keyword evidence="1" id="KW-0472">Membrane</keyword>
<dbReference type="Proteomes" id="UP000053797">
    <property type="component" value="Unassembled WGS sequence"/>
</dbReference>
<name>A0A0V8GBH2_9BACL</name>
<protein>
    <submittedName>
        <fullName evidence="2">Uncharacterized protein</fullName>
    </submittedName>
</protein>
<comment type="caution">
    <text evidence="2">The sequence shown here is derived from an EMBL/GenBank/DDBJ whole genome shotgun (WGS) entry which is preliminary data.</text>
</comment>
<feature type="transmembrane region" description="Helical" evidence="1">
    <location>
        <begin position="34"/>
        <end position="52"/>
    </location>
</feature>
<sequence length="60" mass="6591">MKYSLLGIAIILFGVAIMIAYSSTGYGYLLGTKFGLTISFIGLVINILSLFIKSDRDRLK</sequence>